<evidence type="ECO:0000313" key="9">
    <source>
        <dbReference type="EMBL" id="KAI6657770.1"/>
    </source>
</evidence>
<evidence type="ECO:0000256" key="5">
    <source>
        <dbReference type="ARBA" id="ARBA00022824"/>
    </source>
</evidence>
<evidence type="ECO:0000256" key="1">
    <source>
        <dbReference type="ARBA" id="ARBA00004477"/>
    </source>
</evidence>
<gene>
    <name evidence="9" type="ORF">LOD99_513</name>
</gene>
<keyword evidence="7 8" id="KW-0472">Membrane</keyword>
<evidence type="ECO:0000313" key="10">
    <source>
        <dbReference type="Proteomes" id="UP001165289"/>
    </source>
</evidence>
<protein>
    <submittedName>
        <fullName evidence="9">Phosphatidylinositol-glycan biosynthesis class F protein</fullName>
    </submittedName>
</protein>
<feature type="transmembrane region" description="Helical" evidence="8">
    <location>
        <begin position="94"/>
        <end position="117"/>
    </location>
</feature>
<keyword evidence="6 8" id="KW-1133">Transmembrane helix</keyword>
<dbReference type="Proteomes" id="UP001165289">
    <property type="component" value="Unassembled WGS sequence"/>
</dbReference>
<evidence type="ECO:0000256" key="4">
    <source>
        <dbReference type="ARBA" id="ARBA00022692"/>
    </source>
</evidence>
<evidence type="ECO:0000256" key="3">
    <source>
        <dbReference type="ARBA" id="ARBA00022502"/>
    </source>
</evidence>
<sequence length="206" mass="23809">MDLLLTEVFPMITISLLAYYFTTYSRILTSSCIISLSYLFIKSLVYFRNNSSASRAIVVRRYIHSLIVTLLAIIPIHCIFIAFGAALFENKTETLVLSFTVSILTVLPCTFSFRINYRYFISKLLLLELYSLEELDLVVQVYSVCVCVWMSAFPILLDWDKPWQKWPIPCLAGTWIGYSCSKIISFILHSMDISRKFTHRSYSLLS</sequence>
<name>A0AAV7KA61_9METZ</name>
<comment type="caution">
    <text evidence="9">The sequence shown here is derived from an EMBL/GenBank/DDBJ whole genome shotgun (WGS) entry which is preliminary data.</text>
</comment>
<accession>A0AAV7KA61</accession>
<feature type="transmembrane region" description="Helical" evidence="8">
    <location>
        <begin position="137"/>
        <end position="157"/>
    </location>
</feature>
<feature type="transmembrane region" description="Helical" evidence="8">
    <location>
        <begin position="62"/>
        <end position="88"/>
    </location>
</feature>
<proteinExistence type="predicted"/>
<keyword evidence="4 8" id="KW-0812">Transmembrane</keyword>
<organism evidence="9 10">
    <name type="scientific">Oopsacas minuta</name>
    <dbReference type="NCBI Taxonomy" id="111878"/>
    <lineage>
        <taxon>Eukaryota</taxon>
        <taxon>Metazoa</taxon>
        <taxon>Porifera</taxon>
        <taxon>Hexactinellida</taxon>
        <taxon>Hexasterophora</taxon>
        <taxon>Lyssacinosida</taxon>
        <taxon>Leucopsacidae</taxon>
        <taxon>Oopsacas</taxon>
    </lineage>
</organism>
<keyword evidence="3" id="KW-0337">GPI-anchor biosynthesis</keyword>
<evidence type="ECO:0000256" key="6">
    <source>
        <dbReference type="ARBA" id="ARBA00022989"/>
    </source>
</evidence>
<reference evidence="9 10" key="1">
    <citation type="journal article" date="2023" name="BMC Biol.">
        <title>The compact genome of the sponge Oopsacas minuta (Hexactinellida) is lacking key metazoan core genes.</title>
        <authorList>
            <person name="Santini S."/>
            <person name="Schenkelaars Q."/>
            <person name="Jourda C."/>
            <person name="Duchesne M."/>
            <person name="Belahbib H."/>
            <person name="Rocher C."/>
            <person name="Selva M."/>
            <person name="Riesgo A."/>
            <person name="Vervoort M."/>
            <person name="Leys S.P."/>
            <person name="Kodjabachian L."/>
            <person name="Le Bivic A."/>
            <person name="Borchiellini C."/>
            <person name="Claverie J.M."/>
            <person name="Renard E."/>
        </authorList>
    </citation>
    <scope>NUCLEOTIDE SEQUENCE [LARGE SCALE GENOMIC DNA]</scope>
    <source>
        <strain evidence="9">SPO-2</strain>
    </source>
</reference>
<feature type="transmembrane region" description="Helical" evidence="8">
    <location>
        <begin position="172"/>
        <end position="191"/>
    </location>
</feature>
<evidence type="ECO:0000256" key="2">
    <source>
        <dbReference type="ARBA" id="ARBA00004687"/>
    </source>
</evidence>
<keyword evidence="10" id="KW-1185">Reference proteome</keyword>
<dbReference type="GO" id="GO:0006506">
    <property type="term" value="P:GPI anchor biosynthetic process"/>
    <property type="evidence" value="ECO:0007669"/>
    <property type="project" value="UniProtKB-KW"/>
</dbReference>
<dbReference type="GO" id="GO:0005789">
    <property type="term" value="C:endoplasmic reticulum membrane"/>
    <property type="evidence" value="ECO:0007669"/>
    <property type="project" value="UniProtKB-SubCell"/>
</dbReference>
<dbReference type="InterPro" id="IPR009580">
    <property type="entry name" value="GPI_biosynthesis_protein_Pig-F"/>
</dbReference>
<evidence type="ECO:0000256" key="8">
    <source>
        <dbReference type="SAM" id="Phobius"/>
    </source>
</evidence>
<feature type="transmembrane region" description="Helical" evidence="8">
    <location>
        <begin position="20"/>
        <end position="41"/>
    </location>
</feature>
<dbReference type="EMBL" id="JAKMXF010000111">
    <property type="protein sequence ID" value="KAI6657770.1"/>
    <property type="molecule type" value="Genomic_DNA"/>
</dbReference>
<comment type="pathway">
    <text evidence="2">Glycolipid biosynthesis; glycosylphosphatidylinositol-anchor biosynthesis.</text>
</comment>
<evidence type="ECO:0000256" key="7">
    <source>
        <dbReference type="ARBA" id="ARBA00023136"/>
    </source>
</evidence>
<dbReference type="AlphaFoldDB" id="A0AAV7KA61"/>
<keyword evidence="5" id="KW-0256">Endoplasmic reticulum</keyword>
<dbReference type="Pfam" id="PF06699">
    <property type="entry name" value="PIG-F"/>
    <property type="match status" value="1"/>
</dbReference>
<comment type="subcellular location">
    <subcellularLocation>
        <location evidence="1">Endoplasmic reticulum membrane</location>
        <topology evidence="1">Multi-pass membrane protein</topology>
    </subcellularLocation>
</comment>